<reference evidence="6 7" key="1">
    <citation type="submission" date="2017-07" db="EMBL/GenBank/DDBJ databases">
        <title>Tamlnaduibacter salinus (Mi-7) genome sequencing.</title>
        <authorList>
            <person name="Verma A."/>
            <person name="Krishnamurthi S."/>
        </authorList>
    </citation>
    <scope>NUCLEOTIDE SEQUENCE [LARGE SCALE GENOMIC DNA]</scope>
    <source>
        <strain evidence="6 7">Mi-7</strain>
    </source>
</reference>
<evidence type="ECO:0000256" key="4">
    <source>
        <dbReference type="ARBA" id="ARBA00023172"/>
    </source>
</evidence>
<dbReference type="InterPro" id="IPR010998">
    <property type="entry name" value="Integrase_recombinase_N"/>
</dbReference>
<dbReference type="InterPro" id="IPR013762">
    <property type="entry name" value="Integrase-like_cat_sf"/>
</dbReference>
<evidence type="ECO:0000256" key="3">
    <source>
        <dbReference type="ARBA" id="ARBA00023125"/>
    </source>
</evidence>
<dbReference type="GO" id="GO:0006310">
    <property type="term" value="P:DNA recombination"/>
    <property type="evidence" value="ECO:0007669"/>
    <property type="project" value="UniProtKB-KW"/>
</dbReference>
<dbReference type="PANTHER" id="PTHR30629:SF6">
    <property type="entry name" value="PROPHAGE INTEGRASE INTA-RELATED"/>
    <property type="match status" value="1"/>
</dbReference>
<dbReference type="InterPro" id="IPR038488">
    <property type="entry name" value="Integrase_DNA-bd_sf"/>
</dbReference>
<dbReference type="InterPro" id="IPR002104">
    <property type="entry name" value="Integrase_catalytic"/>
</dbReference>
<comment type="similarity">
    <text evidence="1">Belongs to the 'phage' integrase family.</text>
</comment>
<dbReference type="Pfam" id="PF13356">
    <property type="entry name" value="Arm-DNA-bind_3"/>
    <property type="match status" value="1"/>
</dbReference>
<accession>A0A2A2I4G0</accession>
<gene>
    <name evidence="6" type="ORF">CF392_04890</name>
</gene>
<dbReference type="SUPFAM" id="SSF56349">
    <property type="entry name" value="DNA breaking-rejoining enzymes"/>
    <property type="match status" value="1"/>
</dbReference>
<dbReference type="Gene3D" id="1.10.150.130">
    <property type="match status" value="1"/>
</dbReference>
<dbReference type="Gene3D" id="1.10.443.10">
    <property type="entry name" value="Intergrase catalytic core"/>
    <property type="match status" value="1"/>
</dbReference>
<dbReference type="InterPro" id="IPR011010">
    <property type="entry name" value="DNA_brk_join_enz"/>
</dbReference>
<dbReference type="InterPro" id="IPR050808">
    <property type="entry name" value="Phage_Integrase"/>
</dbReference>
<dbReference type="InterPro" id="IPR025166">
    <property type="entry name" value="Integrase_DNA_bind_dom"/>
</dbReference>
<dbReference type="PROSITE" id="PS51898">
    <property type="entry name" value="TYR_RECOMBINASE"/>
    <property type="match status" value="1"/>
</dbReference>
<dbReference type="Gene3D" id="3.30.160.390">
    <property type="entry name" value="Integrase, DNA-binding domain"/>
    <property type="match status" value="1"/>
</dbReference>
<name>A0A2A2I4G0_9GAMM</name>
<comment type="caution">
    <text evidence="6">The sequence shown here is derived from an EMBL/GenBank/DDBJ whole genome shotgun (WGS) entry which is preliminary data.</text>
</comment>
<dbReference type="Pfam" id="PF22022">
    <property type="entry name" value="Phage_int_M"/>
    <property type="match status" value="1"/>
</dbReference>
<dbReference type="InterPro" id="IPR053876">
    <property type="entry name" value="Phage_int_M"/>
</dbReference>
<evidence type="ECO:0000313" key="6">
    <source>
        <dbReference type="EMBL" id="PAV26547.1"/>
    </source>
</evidence>
<keyword evidence="2" id="KW-0229">DNA integration</keyword>
<dbReference type="Proteomes" id="UP000218332">
    <property type="component" value="Unassembled WGS sequence"/>
</dbReference>
<dbReference type="GO" id="GO:0003677">
    <property type="term" value="F:DNA binding"/>
    <property type="evidence" value="ECO:0007669"/>
    <property type="project" value="UniProtKB-KW"/>
</dbReference>
<keyword evidence="4" id="KW-0233">DNA recombination</keyword>
<feature type="domain" description="Tyr recombinase" evidence="5">
    <location>
        <begin position="243"/>
        <end position="435"/>
    </location>
</feature>
<dbReference type="PANTHER" id="PTHR30629">
    <property type="entry name" value="PROPHAGE INTEGRASE"/>
    <property type="match status" value="1"/>
</dbReference>
<evidence type="ECO:0000256" key="1">
    <source>
        <dbReference type="ARBA" id="ARBA00008857"/>
    </source>
</evidence>
<evidence type="ECO:0000259" key="5">
    <source>
        <dbReference type="PROSITE" id="PS51898"/>
    </source>
</evidence>
<dbReference type="GO" id="GO:0015074">
    <property type="term" value="P:DNA integration"/>
    <property type="evidence" value="ECO:0007669"/>
    <property type="project" value="UniProtKB-KW"/>
</dbReference>
<dbReference type="RefSeq" id="WP_095610350.1">
    <property type="nucleotide sequence ID" value="NZ_NMPM01000020.1"/>
</dbReference>
<protein>
    <submittedName>
        <fullName evidence="6">Integrase</fullName>
    </submittedName>
</protein>
<dbReference type="EMBL" id="NMPM01000020">
    <property type="protein sequence ID" value="PAV26547.1"/>
    <property type="molecule type" value="Genomic_DNA"/>
</dbReference>
<evidence type="ECO:0000313" key="7">
    <source>
        <dbReference type="Proteomes" id="UP000218332"/>
    </source>
</evidence>
<dbReference type="AlphaFoldDB" id="A0A2A2I4G0"/>
<dbReference type="CDD" id="cd00801">
    <property type="entry name" value="INT_P4_C"/>
    <property type="match status" value="1"/>
</dbReference>
<keyword evidence="7" id="KW-1185">Reference proteome</keyword>
<sequence length="452" mass="50821">MPKLVPELTAIQVKRLTHGTVKKAGKGKKIGDPCPALHAVGGVSGLNLYCRPPAPSSTVGARSWILRTVVGSRRIDLGLGPYPEVSLAQAREKAGALKDRIRFEGHDPIAAKKAAKSKLLAEQAKQRTFADVAQQYFEKKCLEFSGKNPEKQRRRLEQHLEDYCLPELGNILMSDLEPRHVVQALNPIWIEKTSTAVRVRITIYNVCEMVRHDGILRNGLNPAHWRGNLENFLASPAAIHDEEHQPTVGYEGLPRFWTRLQERDAIPARALEFQILTVARPGEVRFAEWSEIDFKERVWTVPGWKLKGRRDKKKDHKVPLTDRAIEILKMMPRDNGAYIFPGYRGKETMSENALNLTVKEIHLADIKAGGDGFLDPETGKVATAHGMRAAFKDWATEVGNVEDYVSELALSHIDTSSTRAAYKRGQLIPKRRKLMKAFEKYLSSSSEKESKK</sequence>
<keyword evidence="3" id="KW-0238">DNA-binding</keyword>
<proteinExistence type="inferred from homology"/>
<dbReference type="Pfam" id="PF00589">
    <property type="entry name" value="Phage_integrase"/>
    <property type="match status" value="1"/>
</dbReference>
<organism evidence="6 7">
    <name type="scientific">Tamilnaduibacter salinus</name>
    <dbReference type="NCBI Taxonomy" id="1484056"/>
    <lineage>
        <taxon>Bacteria</taxon>
        <taxon>Pseudomonadati</taxon>
        <taxon>Pseudomonadota</taxon>
        <taxon>Gammaproteobacteria</taxon>
        <taxon>Pseudomonadales</taxon>
        <taxon>Marinobacteraceae</taxon>
        <taxon>Tamilnaduibacter</taxon>
    </lineage>
</organism>
<evidence type="ECO:0000256" key="2">
    <source>
        <dbReference type="ARBA" id="ARBA00022908"/>
    </source>
</evidence>